<name>A0ACC0M294_RHOML</name>
<evidence type="ECO:0000313" key="1">
    <source>
        <dbReference type="EMBL" id="KAI8535158.1"/>
    </source>
</evidence>
<sequence>MNTLKALVNKSILSENVKKDIAIAPQQEEYRLQPCQPVTYHNVACLNLFWQDKPDSYDDLVKEMGLDMRARLSERTKKPEEIAQYEKERLEQLEYVALVGNYLVSRDFCLEPKVYFWGFFSLDEEKGTKRNWIEQILARKIENDGGSEHELSSEDPESDEDDGDEEGTDEDSDEDDKTNSLKDWERSDDDNVGTNLEGDEAADHYLKGSSEH</sequence>
<accession>A0ACC0M294</accession>
<protein>
    <submittedName>
        <fullName evidence="1">Uncharacterized protein</fullName>
    </submittedName>
</protein>
<organism evidence="1 2">
    <name type="scientific">Rhododendron molle</name>
    <name type="common">Chinese azalea</name>
    <name type="synonym">Azalea mollis</name>
    <dbReference type="NCBI Taxonomy" id="49168"/>
    <lineage>
        <taxon>Eukaryota</taxon>
        <taxon>Viridiplantae</taxon>
        <taxon>Streptophyta</taxon>
        <taxon>Embryophyta</taxon>
        <taxon>Tracheophyta</taxon>
        <taxon>Spermatophyta</taxon>
        <taxon>Magnoliopsida</taxon>
        <taxon>eudicotyledons</taxon>
        <taxon>Gunneridae</taxon>
        <taxon>Pentapetalae</taxon>
        <taxon>asterids</taxon>
        <taxon>Ericales</taxon>
        <taxon>Ericaceae</taxon>
        <taxon>Ericoideae</taxon>
        <taxon>Rhodoreae</taxon>
        <taxon>Rhododendron</taxon>
    </lineage>
</organism>
<keyword evidence="2" id="KW-1185">Reference proteome</keyword>
<comment type="caution">
    <text evidence="1">The sequence shown here is derived from an EMBL/GenBank/DDBJ whole genome shotgun (WGS) entry which is preliminary data.</text>
</comment>
<reference evidence="1" key="1">
    <citation type="submission" date="2022-02" db="EMBL/GenBank/DDBJ databases">
        <title>Plant Genome Project.</title>
        <authorList>
            <person name="Zhang R.-G."/>
        </authorList>
    </citation>
    <scope>NUCLEOTIDE SEQUENCE</scope>
    <source>
        <strain evidence="1">AT1</strain>
    </source>
</reference>
<dbReference type="EMBL" id="CM046397">
    <property type="protein sequence ID" value="KAI8535158.1"/>
    <property type="molecule type" value="Genomic_DNA"/>
</dbReference>
<dbReference type="Proteomes" id="UP001062846">
    <property type="component" value="Chromosome 10"/>
</dbReference>
<gene>
    <name evidence="1" type="ORF">RHMOL_Rhmol10G0152900</name>
</gene>
<evidence type="ECO:0000313" key="2">
    <source>
        <dbReference type="Proteomes" id="UP001062846"/>
    </source>
</evidence>
<proteinExistence type="predicted"/>